<evidence type="ECO:0000256" key="6">
    <source>
        <dbReference type="ARBA" id="ARBA00022840"/>
    </source>
</evidence>
<evidence type="ECO:0000256" key="3">
    <source>
        <dbReference type="ARBA" id="ARBA00022679"/>
    </source>
</evidence>
<dbReference type="PANTHER" id="PTHR22983:SF6">
    <property type="entry name" value="SERINE_THREONINE-PROTEIN KINASE 36"/>
    <property type="match status" value="1"/>
</dbReference>
<dbReference type="PANTHER" id="PTHR22983">
    <property type="entry name" value="PROTEIN KINASE RELATED"/>
    <property type="match status" value="1"/>
</dbReference>
<comment type="caution">
    <text evidence="9">The sequence shown here is derived from an EMBL/GenBank/DDBJ whole genome shotgun (WGS) entry which is preliminary data.</text>
</comment>
<gene>
    <name evidence="9" type="ORF">HAX54_004519</name>
</gene>
<evidence type="ECO:0000256" key="5">
    <source>
        <dbReference type="ARBA" id="ARBA00022777"/>
    </source>
</evidence>
<evidence type="ECO:0000256" key="8">
    <source>
        <dbReference type="ARBA" id="ARBA00048679"/>
    </source>
</evidence>
<reference evidence="9 10" key="1">
    <citation type="journal article" date="2021" name="BMC Genomics">
        <title>Datura genome reveals duplications of psychoactive alkaloid biosynthetic genes and high mutation rate following tissue culture.</title>
        <authorList>
            <person name="Rajewski A."/>
            <person name="Carter-House D."/>
            <person name="Stajich J."/>
            <person name="Litt A."/>
        </authorList>
    </citation>
    <scope>NUCLEOTIDE SEQUENCE [LARGE SCALE GENOMIC DNA]</scope>
    <source>
        <strain evidence="9">AR-01</strain>
    </source>
</reference>
<dbReference type="Gene3D" id="1.25.10.10">
    <property type="entry name" value="Leucine-rich Repeat Variant"/>
    <property type="match status" value="1"/>
</dbReference>
<comment type="catalytic activity">
    <reaction evidence="7">
        <text>L-threonyl-[protein] + ATP = O-phospho-L-threonyl-[protein] + ADP + H(+)</text>
        <dbReference type="Rhea" id="RHEA:46608"/>
        <dbReference type="Rhea" id="RHEA-COMP:11060"/>
        <dbReference type="Rhea" id="RHEA-COMP:11605"/>
        <dbReference type="ChEBI" id="CHEBI:15378"/>
        <dbReference type="ChEBI" id="CHEBI:30013"/>
        <dbReference type="ChEBI" id="CHEBI:30616"/>
        <dbReference type="ChEBI" id="CHEBI:61977"/>
        <dbReference type="ChEBI" id="CHEBI:456216"/>
        <dbReference type="EC" id="2.7.11.1"/>
    </reaction>
</comment>
<evidence type="ECO:0000313" key="10">
    <source>
        <dbReference type="Proteomes" id="UP000823775"/>
    </source>
</evidence>
<keyword evidence="3" id="KW-0808">Transferase</keyword>
<keyword evidence="10" id="KW-1185">Reference proteome</keyword>
<evidence type="ECO:0000256" key="2">
    <source>
        <dbReference type="ARBA" id="ARBA00022527"/>
    </source>
</evidence>
<dbReference type="InterPro" id="IPR016024">
    <property type="entry name" value="ARM-type_fold"/>
</dbReference>
<keyword evidence="4" id="KW-0547">Nucleotide-binding</keyword>
<organism evidence="9 10">
    <name type="scientific">Datura stramonium</name>
    <name type="common">Jimsonweed</name>
    <name type="synonym">Common thornapple</name>
    <dbReference type="NCBI Taxonomy" id="4076"/>
    <lineage>
        <taxon>Eukaryota</taxon>
        <taxon>Viridiplantae</taxon>
        <taxon>Streptophyta</taxon>
        <taxon>Embryophyta</taxon>
        <taxon>Tracheophyta</taxon>
        <taxon>Spermatophyta</taxon>
        <taxon>Magnoliopsida</taxon>
        <taxon>eudicotyledons</taxon>
        <taxon>Gunneridae</taxon>
        <taxon>Pentapetalae</taxon>
        <taxon>asterids</taxon>
        <taxon>lamiids</taxon>
        <taxon>Solanales</taxon>
        <taxon>Solanaceae</taxon>
        <taxon>Solanoideae</taxon>
        <taxon>Datureae</taxon>
        <taxon>Datura</taxon>
    </lineage>
</organism>
<dbReference type="EMBL" id="JACEIK010000121">
    <property type="protein sequence ID" value="MCD7450222.1"/>
    <property type="molecule type" value="Genomic_DNA"/>
</dbReference>
<evidence type="ECO:0000313" key="9">
    <source>
        <dbReference type="EMBL" id="MCD7450222.1"/>
    </source>
</evidence>
<name>A0ABS8RTS3_DATST</name>
<proteinExistence type="predicted"/>
<keyword evidence="5" id="KW-0418">Kinase</keyword>
<dbReference type="Proteomes" id="UP000823775">
    <property type="component" value="Unassembled WGS sequence"/>
</dbReference>
<dbReference type="InterPro" id="IPR011989">
    <property type="entry name" value="ARM-like"/>
</dbReference>
<dbReference type="EC" id="2.7.11.1" evidence="1"/>
<evidence type="ECO:0000256" key="1">
    <source>
        <dbReference type="ARBA" id="ARBA00012513"/>
    </source>
</evidence>
<keyword evidence="6" id="KW-0067">ATP-binding</keyword>
<keyword evidence="2" id="KW-0723">Serine/threonine-protein kinase</keyword>
<evidence type="ECO:0000256" key="7">
    <source>
        <dbReference type="ARBA" id="ARBA00047899"/>
    </source>
</evidence>
<comment type="catalytic activity">
    <reaction evidence="8">
        <text>L-seryl-[protein] + ATP = O-phospho-L-seryl-[protein] + ADP + H(+)</text>
        <dbReference type="Rhea" id="RHEA:17989"/>
        <dbReference type="Rhea" id="RHEA-COMP:9863"/>
        <dbReference type="Rhea" id="RHEA-COMP:11604"/>
        <dbReference type="ChEBI" id="CHEBI:15378"/>
        <dbReference type="ChEBI" id="CHEBI:29999"/>
        <dbReference type="ChEBI" id="CHEBI:30616"/>
        <dbReference type="ChEBI" id="CHEBI:83421"/>
        <dbReference type="ChEBI" id="CHEBI:456216"/>
        <dbReference type="EC" id="2.7.11.1"/>
    </reaction>
</comment>
<dbReference type="SUPFAM" id="SSF48371">
    <property type="entry name" value="ARM repeat"/>
    <property type="match status" value="1"/>
</dbReference>
<sequence>MLPYHNELLYDELRRSIPQLSYLLLSAEEDKTKANAAGALSNLVRNSNLSTVKILSLKGAMQVFSESYHFILVSSAWMEMPYALTVLLKLVTDCSVVALSLSRKDTINESPLKIALFSLAKMCAHPSCGQFLCTSELFPVVRQLQQSPESTIANYASVIVKKVAESGKQRNVINGFEVALQEANHICNY</sequence>
<accession>A0ABS8RTS3</accession>
<protein>
    <recommendedName>
        <fullName evidence="1">non-specific serine/threonine protein kinase</fullName>
        <ecNumber evidence="1">2.7.11.1</ecNumber>
    </recommendedName>
</protein>
<evidence type="ECO:0000256" key="4">
    <source>
        <dbReference type="ARBA" id="ARBA00022741"/>
    </source>
</evidence>